<reference evidence="2 3" key="2">
    <citation type="journal article" date="2013" name="Plant Cell Physiol.">
        <title>Rice Annotation Project Database (RAP-DB): an integrative and interactive database for rice genomics.</title>
        <authorList>
            <person name="Sakai H."/>
            <person name="Lee S.S."/>
            <person name="Tanaka T."/>
            <person name="Numa H."/>
            <person name="Kim J."/>
            <person name="Kawahara Y."/>
            <person name="Wakimoto H."/>
            <person name="Yang C.C."/>
            <person name="Iwamoto M."/>
            <person name="Abe T."/>
            <person name="Yamada Y."/>
            <person name="Muto A."/>
            <person name="Inokuchi H."/>
            <person name="Ikemura T."/>
            <person name="Matsumoto T."/>
            <person name="Sasaki T."/>
            <person name="Itoh T."/>
        </authorList>
    </citation>
    <scope>NUCLEOTIDE SEQUENCE [LARGE SCALE GENOMIC DNA]</scope>
    <source>
        <strain evidence="3">cv. Nipponbare</strain>
    </source>
</reference>
<reference evidence="2 3" key="3">
    <citation type="journal article" date="2013" name="Rice">
        <title>Improvement of the Oryza sativa Nipponbare reference genome using next generation sequence and optical map data.</title>
        <authorList>
            <person name="Kawahara Y."/>
            <person name="de la Bastide M."/>
            <person name="Hamilton J.P."/>
            <person name="Kanamori H."/>
            <person name="McCombie W.R."/>
            <person name="Ouyang S."/>
            <person name="Schwartz D.C."/>
            <person name="Tanaka T."/>
            <person name="Wu J."/>
            <person name="Zhou S."/>
            <person name="Childs K.L."/>
            <person name="Davidson R.M."/>
            <person name="Lin H."/>
            <person name="Quesada-Ocampo L."/>
            <person name="Vaillancourt B."/>
            <person name="Sakai H."/>
            <person name="Lee S.S."/>
            <person name="Kim J."/>
            <person name="Numa H."/>
            <person name="Itoh T."/>
            <person name="Buell C.R."/>
            <person name="Matsumoto T."/>
        </authorList>
    </citation>
    <scope>NUCLEOTIDE SEQUENCE [LARGE SCALE GENOMIC DNA]</scope>
    <source>
        <strain evidence="3">cv. Nipponbare</strain>
    </source>
</reference>
<gene>
    <name evidence="2" type="ordered locus">Os02g0700901</name>
    <name evidence="2" type="ORF">OSNPB_020700901</name>
</gene>
<dbReference type="AlphaFoldDB" id="A0A0P0VNF1"/>
<accession>A0A0P0VNF1</accession>
<keyword evidence="1" id="KW-0812">Transmembrane</keyword>
<sequence>MLITRAPRARRNVMSLDWHEPETDALQIVAGAAGDGDEGDLHAGLHLRRPLPRHAVLLQEDCLLVIVVVVVVVVFLPDARYPARARAPDHARLEAAVVHLGRQVPRRRRGPGAGARRRRPHVSIGLAGPVRREARLVDDARVRGEAAGAVEAAGPQRRAPAGLVLVPAAAGELEHHVLQLKPH</sequence>
<keyword evidence="3" id="KW-1185">Reference proteome</keyword>
<dbReference type="PaxDb" id="39947-A0A0P0VNF1"/>
<feature type="non-terminal residue" evidence="2">
    <location>
        <position position="183"/>
    </location>
</feature>
<keyword evidence="1" id="KW-1133">Transmembrane helix</keyword>
<dbReference type="EMBL" id="AP014958">
    <property type="protein sequence ID" value="BAS80468.1"/>
    <property type="molecule type" value="Genomic_DNA"/>
</dbReference>
<protein>
    <submittedName>
        <fullName evidence="2">Os02g0700901 protein</fullName>
    </submittedName>
</protein>
<reference evidence="3" key="1">
    <citation type="journal article" date="2005" name="Nature">
        <title>The map-based sequence of the rice genome.</title>
        <authorList>
            <consortium name="International rice genome sequencing project (IRGSP)"/>
            <person name="Matsumoto T."/>
            <person name="Wu J."/>
            <person name="Kanamori H."/>
            <person name="Katayose Y."/>
            <person name="Fujisawa M."/>
            <person name="Namiki N."/>
            <person name="Mizuno H."/>
            <person name="Yamamoto K."/>
            <person name="Antonio B.A."/>
            <person name="Baba T."/>
            <person name="Sakata K."/>
            <person name="Nagamura Y."/>
            <person name="Aoki H."/>
            <person name="Arikawa K."/>
            <person name="Arita K."/>
            <person name="Bito T."/>
            <person name="Chiden Y."/>
            <person name="Fujitsuka N."/>
            <person name="Fukunaka R."/>
            <person name="Hamada M."/>
            <person name="Harada C."/>
            <person name="Hayashi A."/>
            <person name="Hijishita S."/>
            <person name="Honda M."/>
            <person name="Hosokawa S."/>
            <person name="Ichikawa Y."/>
            <person name="Idonuma A."/>
            <person name="Iijima M."/>
            <person name="Ikeda M."/>
            <person name="Ikeno M."/>
            <person name="Ito K."/>
            <person name="Ito S."/>
            <person name="Ito T."/>
            <person name="Ito Y."/>
            <person name="Ito Y."/>
            <person name="Iwabuchi A."/>
            <person name="Kamiya K."/>
            <person name="Karasawa W."/>
            <person name="Kurita K."/>
            <person name="Katagiri S."/>
            <person name="Kikuta A."/>
            <person name="Kobayashi H."/>
            <person name="Kobayashi N."/>
            <person name="Machita K."/>
            <person name="Maehara T."/>
            <person name="Masukawa M."/>
            <person name="Mizubayashi T."/>
            <person name="Mukai Y."/>
            <person name="Nagasaki H."/>
            <person name="Nagata Y."/>
            <person name="Naito S."/>
            <person name="Nakashima M."/>
            <person name="Nakama Y."/>
            <person name="Nakamichi Y."/>
            <person name="Nakamura M."/>
            <person name="Meguro A."/>
            <person name="Negishi M."/>
            <person name="Ohta I."/>
            <person name="Ohta T."/>
            <person name="Okamoto M."/>
            <person name="Ono N."/>
            <person name="Saji S."/>
            <person name="Sakaguchi M."/>
            <person name="Sakai K."/>
            <person name="Shibata M."/>
            <person name="Shimokawa T."/>
            <person name="Song J."/>
            <person name="Takazaki Y."/>
            <person name="Terasawa K."/>
            <person name="Tsugane M."/>
            <person name="Tsuji K."/>
            <person name="Ueda S."/>
            <person name="Waki K."/>
            <person name="Yamagata H."/>
            <person name="Yamamoto M."/>
            <person name="Yamamoto S."/>
            <person name="Yamane H."/>
            <person name="Yoshiki S."/>
            <person name="Yoshihara R."/>
            <person name="Yukawa K."/>
            <person name="Zhong H."/>
            <person name="Yano M."/>
            <person name="Yuan Q."/>
            <person name="Ouyang S."/>
            <person name="Liu J."/>
            <person name="Jones K.M."/>
            <person name="Gansberger K."/>
            <person name="Moffat K."/>
            <person name="Hill J."/>
            <person name="Bera J."/>
            <person name="Fadrosh D."/>
            <person name="Jin S."/>
            <person name="Johri S."/>
            <person name="Kim M."/>
            <person name="Overton L."/>
            <person name="Reardon M."/>
            <person name="Tsitrin T."/>
            <person name="Vuong H."/>
            <person name="Weaver B."/>
            <person name="Ciecko A."/>
            <person name="Tallon L."/>
            <person name="Jackson J."/>
            <person name="Pai G."/>
            <person name="Aken S.V."/>
            <person name="Utterback T."/>
            <person name="Reidmuller S."/>
            <person name="Feldblyum T."/>
            <person name="Hsiao J."/>
            <person name="Zismann V."/>
            <person name="Iobst S."/>
            <person name="de Vazeille A.R."/>
            <person name="Buell C.R."/>
            <person name="Ying K."/>
            <person name="Li Y."/>
            <person name="Lu T."/>
            <person name="Huang Y."/>
            <person name="Zhao Q."/>
            <person name="Feng Q."/>
            <person name="Zhang L."/>
            <person name="Zhu J."/>
            <person name="Weng Q."/>
            <person name="Mu J."/>
            <person name="Lu Y."/>
            <person name="Fan D."/>
            <person name="Liu Y."/>
            <person name="Guan J."/>
            <person name="Zhang Y."/>
            <person name="Yu S."/>
            <person name="Liu X."/>
            <person name="Zhang Y."/>
            <person name="Hong G."/>
            <person name="Han B."/>
            <person name="Choisne N."/>
            <person name="Demange N."/>
            <person name="Orjeda G."/>
            <person name="Samain S."/>
            <person name="Cattolico L."/>
            <person name="Pelletier E."/>
            <person name="Couloux A."/>
            <person name="Segurens B."/>
            <person name="Wincker P."/>
            <person name="D'Hont A."/>
            <person name="Scarpelli C."/>
            <person name="Weissenbach J."/>
            <person name="Salanoubat M."/>
            <person name="Quetier F."/>
            <person name="Yu Y."/>
            <person name="Kim H.R."/>
            <person name="Rambo T."/>
            <person name="Currie J."/>
            <person name="Collura K."/>
            <person name="Luo M."/>
            <person name="Yang T."/>
            <person name="Ammiraju J.S.S."/>
            <person name="Engler F."/>
            <person name="Soderlund C."/>
            <person name="Wing R.A."/>
            <person name="Palmer L.E."/>
            <person name="de la Bastide M."/>
            <person name="Spiegel L."/>
            <person name="Nascimento L."/>
            <person name="Zutavern T."/>
            <person name="O'Shaughnessy A."/>
            <person name="Dike S."/>
            <person name="Dedhia N."/>
            <person name="Preston R."/>
            <person name="Balija V."/>
            <person name="McCombie W.R."/>
            <person name="Chow T."/>
            <person name="Chen H."/>
            <person name="Chung M."/>
            <person name="Chen C."/>
            <person name="Shaw J."/>
            <person name="Wu H."/>
            <person name="Hsiao K."/>
            <person name="Chao Y."/>
            <person name="Chu M."/>
            <person name="Cheng C."/>
            <person name="Hour A."/>
            <person name="Lee P."/>
            <person name="Lin S."/>
            <person name="Lin Y."/>
            <person name="Liou J."/>
            <person name="Liu S."/>
            <person name="Hsing Y."/>
            <person name="Raghuvanshi S."/>
            <person name="Mohanty A."/>
            <person name="Bharti A.K."/>
            <person name="Gaur A."/>
            <person name="Gupta V."/>
            <person name="Kumar D."/>
            <person name="Ravi V."/>
            <person name="Vij S."/>
            <person name="Kapur A."/>
            <person name="Khurana P."/>
            <person name="Khurana P."/>
            <person name="Khurana J.P."/>
            <person name="Tyagi A.K."/>
            <person name="Gaikwad K."/>
            <person name="Singh A."/>
            <person name="Dalal V."/>
            <person name="Srivastava S."/>
            <person name="Dixit A."/>
            <person name="Pal A.K."/>
            <person name="Ghazi I.A."/>
            <person name="Yadav M."/>
            <person name="Pandit A."/>
            <person name="Bhargava A."/>
            <person name="Sureshbabu K."/>
            <person name="Batra K."/>
            <person name="Sharma T.R."/>
            <person name="Mohapatra T."/>
            <person name="Singh N.K."/>
            <person name="Messing J."/>
            <person name="Nelson A.B."/>
            <person name="Fuks G."/>
            <person name="Kavchok S."/>
            <person name="Keizer G."/>
            <person name="Linton E."/>
            <person name="Llaca V."/>
            <person name="Song R."/>
            <person name="Tanyolac B."/>
            <person name="Young S."/>
            <person name="Ho-Il K."/>
            <person name="Hahn J.H."/>
            <person name="Sangsakoo G."/>
            <person name="Vanavichit A."/>
            <person name="de Mattos Luiz.A.T."/>
            <person name="Zimmer P.D."/>
            <person name="Malone G."/>
            <person name="Dellagostin O."/>
            <person name="de Oliveira A.C."/>
            <person name="Bevan M."/>
            <person name="Bancroft I."/>
            <person name="Minx P."/>
            <person name="Cordum H."/>
            <person name="Wilson R."/>
            <person name="Cheng Z."/>
            <person name="Jin W."/>
            <person name="Jiang J."/>
            <person name="Leong S.A."/>
            <person name="Iwama H."/>
            <person name="Gojobori T."/>
            <person name="Itoh T."/>
            <person name="Niimura Y."/>
            <person name="Fujii Y."/>
            <person name="Habara T."/>
            <person name="Sakai H."/>
            <person name="Sato Y."/>
            <person name="Wilson G."/>
            <person name="Kumar K."/>
            <person name="McCouch S."/>
            <person name="Juretic N."/>
            <person name="Hoen D."/>
            <person name="Wright S."/>
            <person name="Bruskiewich R."/>
            <person name="Bureau T."/>
            <person name="Miyao A."/>
            <person name="Hirochika H."/>
            <person name="Nishikawa T."/>
            <person name="Kadowaki K."/>
            <person name="Sugiura M."/>
            <person name="Burr B."/>
            <person name="Sasaki T."/>
        </authorList>
    </citation>
    <scope>NUCLEOTIDE SEQUENCE [LARGE SCALE GENOMIC DNA]</scope>
    <source>
        <strain evidence="3">cv. Nipponbare</strain>
    </source>
</reference>
<proteinExistence type="predicted"/>
<name>A0A0P0VNF1_ORYSJ</name>
<evidence type="ECO:0000313" key="3">
    <source>
        <dbReference type="Proteomes" id="UP000059680"/>
    </source>
</evidence>
<keyword evidence="1" id="KW-0472">Membrane</keyword>
<dbReference type="Proteomes" id="UP000059680">
    <property type="component" value="Chromosome 2"/>
</dbReference>
<evidence type="ECO:0000313" key="2">
    <source>
        <dbReference type="EMBL" id="BAS80468.1"/>
    </source>
</evidence>
<evidence type="ECO:0000256" key="1">
    <source>
        <dbReference type="SAM" id="Phobius"/>
    </source>
</evidence>
<dbReference type="InParanoid" id="A0A0P0VNF1"/>
<dbReference type="Gramene" id="Os02t0700901-00">
    <property type="protein sequence ID" value="Os02t0700901-00"/>
    <property type="gene ID" value="Os02g0700901"/>
</dbReference>
<feature type="transmembrane region" description="Helical" evidence="1">
    <location>
        <begin position="56"/>
        <end position="76"/>
    </location>
</feature>
<organism evidence="2 3">
    <name type="scientific">Oryza sativa subsp. japonica</name>
    <name type="common">Rice</name>
    <dbReference type="NCBI Taxonomy" id="39947"/>
    <lineage>
        <taxon>Eukaryota</taxon>
        <taxon>Viridiplantae</taxon>
        <taxon>Streptophyta</taxon>
        <taxon>Embryophyta</taxon>
        <taxon>Tracheophyta</taxon>
        <taxon>Spermatophyta</taxon>
        <taxon>Magnoliopsida</taxon>
        <taxon>Liliopsida</taxon>
        <taxon>Poales</taxon>
        <taxon>Poaceae</taxon>
        <taxon>BOP clade</taxon>
        <taxon>Oryzoideae</taxon>
        <taxon>Oryzeae</taxon>
        <taxon>Oryzinae</taxon>
        <taxon>Oryza</taxon>
        <taxon>Oryza sativa</taxon>
    </lineage>
</organism>